<keyword evidence="1" id="KW-0496">Mitochondrion</keyword>
<dbReference type="AlphaFoldDB" id="A0A8K1I7U9"/>
<evidence type="ECO:0000313" key="1">
    <source>
        <dbReference type="EMBL" id="UBU98444.1"/>
    </source>
</evidence>
<proteinExistence type="predicted"/>
<dbReference type="EMBL" id="MW538937">
    <property type="protein sequence ID" value="UBU98444.1"/>
    <property type="molecule type" value="Genomic_DNA"/>
</dbReference>
<sequence>MLSSRYGFSDDTTLLTARYRFIMLVSVCEPSSFLGVITEWKASFSGVTSARTARNFLVDDCCGWILVPWGDEDVDGVEENFAISPLHPPIFSDEVDLASPLFRRRGGMHRARYARATQFYGCGVQ</sequence>
<dbReference type="GeneID" id="68665106"/>
<reference evidence="1" key="1">
    <citation type="submission" date="2021-01" db="EMBL/GenBank/DDBJ databases">
        <authorList>
            <person name="Sun H.-H."/>
            <person name="Zhang S."/>
            <person name="Zhang Y.-J."/>
        </authorList>
    </citation>
    <scope>NUCLEOTIDE SEQUENCE</scope>
    <source>
        <strain evidence="1">CMM1</strain>
    </source>
</reference>
<geneLocation type="mitochondrion" evidence="1"/>
<organism evidence="1">
    <name type="scientific">Morchella brunnea</name>
    <dbReference type="NCBI Taxonomy" id="1174671"/>
    <lineage>
        <taxon>Eukaryota</taxon>
        <taxon>Fungi</taxon>
        <taxon>Dikarya</taxon>
        <taxon>Ascomycota</taxon>
        <taxon>Pezizomycotina</taxon>
        <taxon>Pezizomycetes</taxon>
        <taxon>Pezizales</taxon>
        <taxon>Morchellaceae</taxon>
        <taxon>Morchella</taxon>
    </lineage>
</organism>
<gene>
    <name evidence="1" type="primary">orf125C</name>
</gene>
<dbReference type="RefSeq" id="YP_010218691.1">
    <property type="nucleotide sequence ID" value="NC_058917.1"/>
</dbReference>
<accession>A0A8K1I7U9</accession>
<name>A0A8K1I7U9_9PEZI</name>
<protein>
    <submittedName>
        <fullName evidence="1">Uncharacterized protein</fullName>
    </submittedName>
</protein>